<evidence type="ECO:0000313" key="5">
    <source>
        <dbReference type="Proteomes" id="UP000265955"/>
    </source>
</evidence>
<dbReference type="AlphaFoldDB" id="A0A3A3FSZ5"/>
<proteinExistence type="inferred from homology"/>
<keyword evidence="2" id="KW-0732">Signal</keyword>
<evidence type="ECO:0000313" key="4">
    <source>
        <dbReference type="EMBL" id="RJF98903.1"/>
    </source>
</evidence>
<dbReference type="CDD" id="cd06326">
    <property type="entry name" value="PBP1_ABC_ligand_binding-like"/>
    <property type="match status" value="1"/>
</dbReference>
<gene>
    <name evidence="4" type="ORF">D3871_10555</name>
</gene>
<reference evidence="5" key="1">
    <citation type="submission" date="2018-09" db="EMBL/GenBank/DDBJ databases">
        <authorList>
            <person name="Zhu H."/>
        </authorList>
    </citation>
    <scope>NUCLEOTIDE SEQUENCE [LARGE SCALE GENOMIC DNA]</scope>
    <source>
        <strain evidence="5">K1R23-30</strain>
    </source>
</reference>
<keyword evidence="5" id="KW-1185">Reference proteome</keyword>
<evidence type="ECO:0000256" key="1">
    <source>
        <dbReference type="ARBA" id="ARBA00010062"/>
    </source>
</evidence>
<dbReference type="PANTHER" id="PTHR47235">
    <property type="entry name" value="BLR6548 PROTEIN"/>
    <property type="match status" value="1"/>
</dbReference>
<dbReference type="InterPro" id="IPR028082">
    <property type="entry name" value="Peripla_BP_I"/>
</dbReference>
<dbReference type="PANTHER" id="PTHR47235:SF1">
    <property type="entry name" value="BLR6548 PROTEIN"/>
    <property type="match status" value="1"/>
</dbReference>
<comment type="similarity">
    <text evidence="1">Belongs to the leucine-binding protein family.</text>
</comment>
<organism evidence="4 5">
    <name type="scientific">Noviherbaspirillum saxi</name>
    <dbReference type="NCBI Taxonomy" id="2320863"/>
    <lineage>
        <taxon>Bacteria</taxon>
        <taxon>Pseudomonadati</taxon>
        <taxon>Pseudomonadota</taxon>
        <taxon>Betaproteobacteria</taxon>
        <taxon>Burkholderiales</taxon>
        <taxon>Oxalobacteraceae</taxon>
        <taxon>Noviherbaspirillum</taxon>
    </lineage>
</organism>
<accession>A0A3A3FSZ5</accession>
<dbReference type="SUPFAM" id="SSF53822">
    <property type="entry name" value="Periplasmic binding protein-like I"/>
    <property type="match status" value="1"/>
</dbReference>
<dbReference type="InterPro" id="IPR028081">
    <property type="entry name" value="Leu-bd"/>
</dbReference>
<dbReference type="Gene3D" id="3.40.50.2300">
    <property type="match status" value="2"/>
</dbReference>
<sequence>MRTRLGVPEVSYQYRPNLLEQASTMRFSILPPLRLVVGTALLALSFNAFSGAAGNPPIIIGQAIDLSGPDASIGRDYVAGIKTCFDMVNATGGVNGRKIHYLVRDDRGQADRAAEVASDLIERNQADVLLGGVGDVATEGVLNAPAFRRSGHILFAPLAAAEHVGNARVLYWRPSYRQELNHIFRHFSKLGMQEVALVYQESGAQQDSYRNLSAIAREHGMKLTHTVRLDTHAGKIASEAERLASTRPGFVLVVADSIGTALFLKQYRKHDQKTFVAGTSLTNLSTLRELAGAQAVEWTVFSQVVPNPNAGTTLLQLEHMDMMRKYRDESLSSLTLEGFAAAKALVKVLQQAKRPRTALQEFIAQQASIDLGGLAVTPGTGSNRLSSYLDIALLKKGSGLIF</sequence>
<name>A0A3A3FSZ5_9BURK</name>
<feature type="domain" description="Leucine-binding protein" evidence="3">
    <location>
        <begin position="57"/>
        <end position="356"/>
    </location>
</feature>
<evidence type="ECO:0000256" key="2">
    <source>
        <dbReference type="ARBA" id="ARBA00022729"/>
    </source>
</evidence>
<dbReference type="Pfam" id="PF13458">
    <property type="entry name" value="Peripla_BP_6"/>
    <property type="match status" value="1"/>
</dbReference>
<dbReference type="Proteomes" id="UP000265955">
    <property type="component" value="Unassembled WGS sequence"/>
</dbReference>
<dbReference type="EMBL" id="QYUO01000001">
    <property type="protein sequence ID" value="RJF98903.1"/>
    <property type="molecule type" value="Genomic_DNA"/>
</dbReference>
<protein>
    <submittedName>
        <fullName evidence="4">Amino acid-binding protein</fullName>
    </submittedName>
</protein>
<comment type="caution">
    <text evidence="4">The sequence shown here is derived from an EMBL/GenBank/DDBJ whole genome shotgun (WGS) entry which is preliminary data.</text>
</comment>
<evidence type="ECO:0000259" key="3">
    <source>
        <dbReference type="Pfam" id="PF13458"/>
    </source>
</evidence>